<dbReference type="RefSeq" id="WP_149855147.1">
    <property type="nucleotide sequence ID" value="NZ_VUOB01000108.1"/>
</dbReference>
<dbReference type="AlphaFoldDB" id="A0A5B2WB18"/>
<proteinExistence type="predicted"/>
<accession>A0A5B2WB18</accession>
<reference evidence="2 3" key="1">
    <citation type="submission" date="2019-09" db="EMBL/GenBank/DDBJ databases">
        <title>Goodfellowia gen. nov., a new genus of the Pseudonocardineae related to Actinoalloteichus, containing Goodfellowia coeruleoviolacea gen. nov., comb. nov. gen. nov., comb. nov.</title>
        <authorList>
            <person name="Labeda D."/>
        </authorList>
    </citation>
    <scope>NUCLEOTIDE SEQUENCE [LARGE SCALE GENOMIC DNA]</scope>
    <source>
        <strain evidence="2 3">AN110305</strain>
    </source>
</reference>
<keyword evidence="3" id="KW-1185">Reference proteome</keyword>
<gene>
    <name evidence="2" type="ORF">F0L68_40040</name>
</gene>
<protein>
    <submittedName>
        <fullName evidence="2">Uncharacterized protein</fullName>
    </submittedName>
</protein>
<reference evidence="2 3" key="2">
    <citation type="submission" date="2019-09" db="EMBL/GenBank/DDBJ databases">
        <authorList>
            <person name="Jin C."/>
        </authorList>
    </citation>
    <scope>NUCLEOTIDE SEQUENCE [LARGE SCALE GENOMIC DNA]</scope>
    <source>
        <strain evidence="2 3">AN110305</strain>
    </source>
</reference>
<comment type="caution">
    <text evidence="2">The sequence shown here is derived from an EMBL/GenBank/DDBJ whole genome shotgun (WGS) entry which is preliminary data.</text>
</comment>
<organism evidence="2 3">
    <name type="scientific">Solihabitans fulvus</name>
    <dbReference type="NCBI Taxonomy" id="1892852"/>
    <lineage>
        <taxon>Bacteria</taxon>
        <taxon>Bacillati</taxon>
        <taxon>Actinomycetota</taxon>
        <taxon>Actinomycetes</taxon>
        <taxon>Pseudonocardiales</taxon>
        <taxon>Pseudonocardiaceae</taxon>
        <taxon>Solihabitans</taxon>
    </lineage>
</organism>
<evidence type="ECO:0000313" key="2">
    <source>
        <dbReference type="EMBL" id="KAA2247676.1"/>
    </source>
</evidence>
<feature type="region of interest" description="Disordered" evidence="1">
    <location>
        <begin position="62"/>
        <end position="82"/>
    </location>
</feature>
<dbReference type="EMBL" id="VUOB01000108">
    <property type="protein sequence ID" value="KAA2247676.1"/>
    <property type="molecule type" value="Genomic_DNA"/>
</dbReference>
<dbReference type="Proteomes" id="UP000323454">
    <property type="component" value="Unassembled WGS sequence"/>
</dbReference>
<evidence type="ECO:0000256" key="1">
    <source>
        <dbReference type="SAM" id="MobiDB-lite"/>
    </source>
</evidence>
<name>A0A5B2WB18_9PSEU</name>
<evidence type="ECO:0000313" key="3">
    <source>
        <dbReference type="Proteomes" id="UP000323454"/>
    </source>
</evidence>
<sequence>MSALLPILILLAALVVALRHTSPSRPDAGLSGTDNRGVEDRDLARVRADLAVLTRDEPAGFAHAPRLPLSRHHRGSAGQVGC</sequence>